<gene>
    <name evidence="2" type="ORF">AAFF_G00213500</name>
</gene>
<dbReference type="AlphaFoldDB" id="A0AAD7RH94"/>
<comment type="caution">
    <text evidence="2">The sequence shown here is derived from an EMBL/GenBank/DDBJ whole genome shotgun (WGS) entry which is preliminary data.</text>
</comment>
<feature type="region of interest" description="Disordered" evidence="1">
    <location>
        <begin position="1"/>
        <end position="50"/>
    </location>
</feature>
<evidence type="ECO:0000256" key="1">
    <source>
        <dbReference type="SAM" id="MobiDB-lite"/>
    </source>
</evidence>
<feature type="compositionally biased region" description="Basic and acidic residues" evidence="1">
    <location>
        <begin position="38"/>
        <end position="50"/>
    </location>
</feature>
<dbReference type="EMBL" id="JAINUG010000283">
    <property type="protein sequence ID" value="KAJ8383887.1"/>
    <property type="molecule type" value="Genomic_DNA"/>
</dbReference>
<accession>A0AAD7RH94</accession>
<dbReference type="Proteomes" id="UP001221898">
    <property type="component" value="Unassembled WGS sequence"/>
</dbReference>
<evidence type="ECO:0000313" key="3">
    <source>
        <dbReference type="Proteomes" id="UP001221898"/>
    </source>
</evidence>
<feature type="region of interest" description="Disordered" evidence="1">
    <location>
        <begin position="81"/>
        <end position="126"/>
    </location>
</feature>
<feature type="compositionally biased region" description="Basic and acidic residues" evidence="1">
    <location>
        <begin position="1"/>
        <end position="10"/>
    </location>
</feature>
<proteinExistence type="predicted"/>
<keyword evidence="3" id="KW-1185">Reference proteome</keyword>
<name>A0AAD7RH94_9TELE</name>
<reference evidence="2" key="1">
    <citation type="journal article" date="2023" name="Science">
        <title>Genome structures resolve the early diversification of teleost fishes.</title>
        <authorList>
            <person name="Parey E."/>
            <person name="Louis A."/>
            <person name="Montfort J."/>
            <person name="Bouchez O."/>
            <person name="Roques C."/>
            <person name="Iampietro C."/>
            <person name="Lluch J."/>
            <person name="Castinel A."/>
            <person name="Donnadieu C."/>
            <person name="Desvignes T."/>
            <person name="Floi Bucao C."/>
            <person name="Jouanno E."/>
            <person name="Wen M."/>
            <person name="Mejri S."/>
            <person name="Dirks R."/>
            <person name="Jansen H."/>
            <person name="Henkel C."/>
            <person name="Chen W.J."/>
            <person name="Zahm M."/>
            <person name="Cabau C."/>
            <person name="Klopp C."/>
            <person name="Thompson A.W."/>
            <person name="Robinson-Rechavi M."/>
            <person name="Braasch I."/>
            <person name="Lecointre G."/>
            <person name="Bobe J."/>
            <person name="Postlethwait J.H."/>
            <person name="Berthelot C."/>
            <person name="Roest Crollius H."/>
            <person name="Guiguen Y."/>
        </authorList>
    </citation>
    <scope>NUCLEOTIDE SEQUENCE</scope>
    <source>
        <strain evidence="2">NC1722</strain>
    </source>
</reference>
<protein>
    <submittedName>
        <fullName evidence="2">Uncharacterized protein</fullName>
    </submittedName>
</protein>
<evidence type="ECO:0000313" key="2">
    <source>
        <dbReference type="EMBL" id="KAJ8383887.1"/>
    </source>
</evidence>
<sequence>MHACEWESKNKGIRPSPATPLHPTKQPAGSIHTATAHGHTDTHTHTRTHAEASTGFKMLLKAGTGLLVVAMLTAYLTQQGNTLRTTKHPKPGHSTDPRNSSRNGTNNMGGGTTTPKPVPVTSSTTTTRCAVWSSTALALGVSSTLMQHF</sequence>
<feature type="compositionally biased region" description="Low complexity" evidence="1">
    <location>
        <begin position="113"/>
        <end position="126"/>
    </location>
</feature>
<organism evidence="2 3">
    <name type="scientific">Aldrovandia affinis</name>
    <dbReference type="NCBI Taxonomy" id="143900"/>
    <lineage>
        <taxon>Eukaryota</taxon>
        <taxon>Metazoa</taxon>
        <taxon>Chordata</taxon>
        <taxon>Craniata</taxon>
        <taxon>Vertebrata</taxon>
        <taxon>Euteleostomi</taxon>
        <taxon>Actinopterygii</taxon>
        <taxon>Neopterygii</taxon>
        <taxon>Teleostei</taxon>
        <taxon>Notacanthiformes</taxon>
        <taxon>Halosauridae</taxon>
        <taxon>Aldrovandia</taxon>
    </lineage>
</organism>